<sequence length="589" mass="65968">MAESVAGTAPANRPYTKSVTIGLDFGTTYSGVVWSHSDNPDELNEITKWPGNPADKDPKVASKVPTQIRYLSDGGFEWGFQIPRETDHSEVHRLFKLALQPNAFRRSTNAIGHVRLPDNVDRIITDFMSGIFNYALRIIFERLGNTLRGIPIHVVITVPMIWSDSSKERTIQAFRRIPNLPELVTASLLSEPEAAAISAFSDFEKVSLKSGDTFVIVDAGGGTVDLVTYTFDTLLPLLRVREATGGTGDFAGSSLVNQRFKQFLTTKLQNEGGWNTTVLQGALDTFENNTKRSFSIASLAENVTYRIPVPGLSYNVDAGITMNSVFSLKAHELYMCFEICVLRIIRLVKEQITMCNKPVRAVVLVGGFGTSAYLQERIQAAIIDEAPVQSPIELMQPKNAWLAVARGAAMSRITQSKLPVYDIPVVVPRSARKHYGYEIGVRYNDIIHGSMASKKYWNALEGFWHITAMVWFIRKGDDVAEDFPFKKAYYYHWPVGTARGSRTYPLIVYADETSRTAPIERSGSVKLLCRLTADLSSIPDEKLDKRMGADGRMYYYIPFEVEAIYRSAWTQYTVIYKGKRYDTVSAEYV</sequence>
<keyword evidence="4" id="KW-1185">Reference proteome</keyword>
<organism evidence="3 4">
    <name type="scientific">Xylaria grammica</name>
    <dbReference type="NCBI Taxonomy" id="363999"/>
    <lineage>
        <taxon>Eukaryota</taxon>
        <taxon>Fungi</taxon>
        <taxon>Dikarya</taxon>
        <taxon>Ascomycota</taxon>
        <taxon>Pezizomycotina</taxon>
        <taxon>Sordariomycetes</taxon>
        <taxon>Xylariomycetidae</taxon>
        <taxon>Xylariales</taxon>
        <taxon>Xylariaceae</taxon>
        <taxon>Xylaria</taxon>
    </lineage>
</organism>
<dbReference type="SUPFAM" id="SSF53067">
    <property type="entry name" value="Actin-like ATPase domain"/>
    <property type="match status" value="2"/>
</dbReference>
<dbReference type="AlphaFoldDB" id="A0A439CXA7"/>
<evidence type="ECO:0000256" key="1">
    <source>
        <dbReference type="ARBA" id="ARBA00022741"/>
    </source>
</evidence>
<name>A0A439CXA7_9PEZI</name>
<dbReference type="CDD" id="cd10170">
    <property type="entry name" value="ASKHA_NBD_HSP70"/>
    <property type="match status" value="1"/>
</dbReference>
<dbReference type="GO" id="GO:0005524">
    <property type="term" value="F:ATP binding"/>
    <property type="evidence" value="ECO:0007669"/>
    <property type="project" value="UniProtKB-KW"/>
</dbReference>
<evidence type="ECO:0000313" key="3">
    <source>
        <dbReference type="EMBL" id="RWA06849.1"/>
    </source>
</evidence>
<protein>
    <submittedName>
        <fullName evidence="3">Uncharacterized protein</fullName>
    </submittedName>
</protein>
<evidence type="ECO:0000256" key="2">
    <source>
        <dbReference type="ARBA" id="ARBA00022840"/>
    </source>
</evidence>
<dbReference type="PANTHER" id="PTHR14187:SF82">
    <property type="entry name" value="FAMILY CHAPERONE, PUTATIVE (AFU_ORTHOLOGUE AFUA_7G08575)-RELATED"/>
    <property type="match status" value="1"/>
</dbReference>
<dbReference type="PRINTS" id="PR00301">
    <property type="entry name" value="HEATSHOCK70"/>
</dbReference>
<evidence type="ECO:0000313" key="4">
    <source>
        <dbReference type="Proteomes" id="UP000286045"/>
    </source>
</evidence>
<dbReference type="GO" id="GO:0140662">
    <property type="term" value="F:ATP-dependent protein folding chaperone"/>
    <property type="evidence" value="ECO:0007669"/>
    <property type="project" value="InterPro"/>
</dbReference>
<dbReference type="Pfam" id="PF00012">
    <property type="entry name" value="HSP70"/>
    <property type="match status" value="1"/>
</dbReference>
<keyword evidence="2" id="KW-0067">ATP-binding</keyword>
<accession>A0A439CXA7</accession>
<keyword evidence="1" id="KW-0547">Nucleotide-binding</keyword>
<dbReference type="InterPro" id="IPR013126">
    <property type="entry name" value="Hsp_70_fam"/>
</dbReference>
<reference evidence="3 4" key="1">
    <citation type="submission" date="2018-12" db="EMBL/GenBank/DDBJ databases">
        <title>Draft genome sequence of Xylaria grammica IHI A82.</title>
        <authorList>
            <person name="Buettner E."/>
            <person name="Kellner H."/>
        </authorList>
    </citation>
    <scope>NUCLEOTIDE SEQUENCE [LARGE SCALE GENOMIC DNA]</scope>
    <source>
        <strain evidence="3 4">IHI A82</strain>
    </source>
</reference>
<dbReference type="Proteomes" id="UP000286045">
    <property type="component" value="Unassembled WGS sequence"/>
</dbReference>
<dbReference type="InterPro" id="IPR043129">
    <property type="entry name" value="ATPase_NBD"/>
</dbReference>
<dbReference type="STRING" id="363999.A0A439CXA7"/>
<dbReference type="Gene3D" id="3.90.640.10">
    <property type="entry name" value="Actin, Chain A, domain 4"/>
    <property type="match status" value="1"/>
</dbReference>
<dbReference type="Gene3D" id="3.30.420.40">
    <property type="match status" value="2"/>
</dbReference>
<comment type="caution">
    <text evidence="3">The sequence shown here is derived from an EMBL/GenBank/DDBJ whole genome shotgun (WGS) entry which is preliminary data.</text>
</comment>
<dbReference type="PANTHER" id="PTHR14187">
    <property type="entry name" value="ALPHA KINASE/ELONGATION FACTOR 2 KINASE"/>
    <property type="match status" value="1"/>
</dbReference>
<gene>
    <name evidence="3" type="ORF">EKO27_g8246</name>
</gene>
<proteinExistence type="predicted"/>
<dbReference type="EMBL" id="RYZI01000302">
    <property type="protein sequence ID" value="RWA06849.1"/>
    <property type="molecule type" value="Genomic_DNA"/>
</dbReference>